<dbReference type="CDD" id="cd00209">
    <property type="entry name" value="DHFR"/>
    <property type="match status" value="1"/>
</dbReference>
<comment type="pathway">
    <text evidence="1 7">Cofactor biosynthesis; tetrahydrofolate biosynthesis; 5,6,7,8-tetrahydrofolate from 7,8-dihydrofolate: step 1/1.</text>
</comment>
<evidence type="ECO:0000256" key="6">
    <source>
        <dbReference type="ARBA" id="ARBA00023002"/>
    </source>
</evidence>
<evidence type="ECO:0000256" key="3">
    <source>
        <dbReference type="ARBA" id="ARBA00012856"/>
    </source>
</evidence>
<name>A0ABQ5JM87_9LACO</name>
<dbReference type="InterPro" id="IPR012259">
    <property type="entry name" value="DHFR"/>
</dbReference>
<gene>
    <name evidence="10" type="primary">dfrA</name>
    <name evidence="10" type="ORF">JCM31185_03590</name>
</gene>
<dbReference type="PRINTS" id="PR00070">
    <property type="entry name" value="DHFR"/>
</dbReference>
<dbReference type="PANTHER" id="PTHR48069">
    <property type="entry name" value="DIHYDROFOLATE REDUCTASE"/>
    <property type="match status" value="1"/>
</dbReference>
<evidence type="ECO:0000256" key="7">
    <source>
        <dbReference type="PIRNR" id="PIRNR000194"/>
    </source>
</evidence>
<dbReference type="InterPro" id="IPR024072">
    <property type="entry name" value="DHFR-like_dom_sf"/>
</dbReference>
<sequence>MLTLIWAEDENHVIGNQGKLPWHLPADARFFRQQTTGQTVIMGKQTFLSIGRPLPKRTNVVLSATLSAPAGVLLMRNLAMLKQYLRQHHNEQLFVIGGVRLYQALMPQADRLLVTRIDASFSGDTKMPTIDAADWHLTNVDVHPVDDQNVWPYRFETYERI</sequence>
<accession>A0ABQ5JM87</accession>
<keyword evidence="6 7" id="KW-0560">Oxidoreductase</keyword>
<comment type="caution">
    <text evidence="10">The sequence shown here is derived from an EMBL/GenBank/DDBJ whole genome shotgun (WGS) entry which is preliminary data.</text>
</comment>
<evidence type="ECO:0000256" key="5">
    <source>
        <dbReference type="ARBA" id="ARBA00022857"/>
    </source>
</evidence>
<dbReference type="Proteomes" id="UP001628078">
    <property type="component" value="Unassembled WGS sequence"/>
</dbReference>
<dbReference type="EMBL" id="BQXO01000001">
    <property type="protein sequence ID" value="GKT05070.1"/>
    <property type="molecule type" value="Genomic_DNA"/>
</dbReference>
<reference evidence="10 11" key="1">
    <citation type="submission" date="2022-03" db="EMBL/GenBank/DDBJ databases">
        <title>Draft genome sequence of Furfurilactobacillus curtus JCM 31185.</title>
        <authorList>
            <person name="Suzuki S."/>
            <person name="Endo A."/>
            <person name="Kajikawa A."/>
        </authorList>
    </citation>
    <scope>NUCLEOTIDE SEQUENCE [LARGE SCALE GENOMIC DNA]</scope>
    <source>
        <strain evidence="10 11">JCM 31185</strain>
    </source>
</reference>
<keyword evidence="11" id="KW-1185">Reference proteome</keyword>
<feature type="domain" description="DHFR" evidence="9">
    <location>
        <begin position="1"/>
        <end position="160"/>
    </location>
</feature>
<keyword evidence="4 7" id="KW-0554">One-carbon metabolism</keyword>
<dbReference type="PROSITE" id="PS51330">
    <property type="entry name" value="DHFR_2"/>
    <property type="match status" value="1"/>
</dbReference>
<comment type="similarity">
    <text evidence="2 7 8">Belongs to the dihydrofolate reductase family.</text>
</comment>
<dbReference type="EC" id="1.5.1.3" evidence="3 7"/>
<evidence type="ECO:0000313" key="10">
    <source>
        <dbReference type="EMBL" id="GKT05070.1"/>
    </source>
</evidence>
<dbReference type="RefSeq" id="WP_407882334.1">
    <property type="nucleotide sequence ID" value="NZ_BQXO01000001.1"/>
</dbReference>
<comment type="catalytic activity">
    <reaction evidence="7">
        <text>(6S)-5,6,7,8-tetrahydrofolate + NADP(+) = 7,8-dihydrofolate + NADPH + H(+)</text>
        <dbReference type="Rhea" id="RHEA:15009"/>
        <dbReference type="ChEBI" id="CHEBI:15378"/>
        <dbReference type="ChEBI" id="CHEBI:57451"/>
        <dbReference type="ChEBI" id="CHEBI:57453"/>
        <dbReference type="ChEBI" id="CHEBI:57783"/>
        <dbReference type="ChEBI" id="CHEBI:58349"/>
        <dbReference type="EC" id="1.5.1.3"/>
    </reaction>
</comment>
<dbReference type="SUPFAM" id="SSF53597">
    <property type="entry name" value="Dihydrofolate reductase-like"/>
    <property type="match status" value="1"/>
</dbReference>
<proteinExistence type="inferred from homology"/>
<evidence type="ECO:0000256" key="8">
    <source>
        <dbReference type="RuleBase" id="RU004474"/>
    </source>
</evidence>
<dbReference type="InterPro" id="IPR017925">
    <property type="entry name" value="DHFR_CS"/>
</dbReference>
<evidence type="ECO:0000259" key="9">
    <source>
        <dbReference type="PROSITE" id="PS51330"/>
    </source>
</evidence>
<evidence type="ECO:0000256" key="2">
    <source>
        <dbReference type="ARBA" id="ARBA00009539"/>
    </source>
</evidence>
<evidence type="ECO:0000256" key="4">
    <source>
        <dbReference type="ARBA" id="ARBA00022563"/>
    </source>
</evidence>
<comment type="function">
    <text evidence="7">Key enzyme in folate metabolism. Catalyzes an essential reaction for de novo glycine and purine synthesis, and for DNA precursor synthesis.</text>
</comment>
<evidence type="ECO:0000313" key="11">
    <source>
        <dbReference type="Proteomes" id="UP001628078"/>
    </source>
</evidence>
<dbReference type="Gene3D" id="3.40.430.10">
    <property type="entry name" value="Dihydrofolate Reductase, subunit A"/>
    <property type="match status" value="1"/>
</dbReference>
<dbReference type="PIRSF" id="PIRSF000194">
    <property type="entry name" value="DHFR"/>
    <property type="match status" value="1"/>
</dbReference>
<dbReference type="Pfam" id="PF00186">
    <property type="entry name" value="DHFR_1"/>
    <property type="match status" value="1"/>
</dbReference>
<keyword evidence="5 7" id="KW-0521">NADP</keyword>
<dbReference type="PANTHER" id="PTHR48069:SF3">
    <property type="entry name" value="DIHYDROFOLATE REDUCTASE"/>
    <property type="match status" value="1"/>
</dbReference>
<organism evidence="10 11">
    <name type="scientific">Furfurilactobacillus curtus</name>
    <dbReference type="NCBI Taxonomy" id="1746200"/>
    <lineage>
        <taxon>Bacteria</taxon>
        <taxon>Bacillati</taxon>
        <taxon>Bacillota</taxon>
        <taxon>Bacilli</taxon>
        <taxon>Lactobacillales</taxon>
        <taxon>Lactobacillaceae</taxon>
        <taxon>Furfurilactobacillus</taxon>
    </lineage>
</organism>
<protein>
    <recommendedName>
        <fullName evidence="3 7">Dihydrofolate reductase</fullName>
        <ecNumber evidence="3 7">1.5.1.3</ecNumber>
    </recommendedName>
</protein>
<evidence type="ECO:0000256" key="1">
    <source>
        <dbReference type="ARBA" id="ARBA00004903"/>
    </source>
</evidence>
<dbReference type="PROSITE" id="PS00075">
    <property type="entry name" value="DHFR_1"/>
    <property type="match status" value="1"/>
</dbReference>
<dbReference type="InterPro" id="IPR001796">
    <property type="entry name" value="DHFR_dom"/>
</dbReference>